<keyword evidence="5 9" id="KW-0812">Transmembrane</keyword>
<evidence type="ECO:0000256" key="2">
    <source>
        <dbReference type="ARBA" id="ARBA00022448"/>
    </source>
</evidence>
<keyword evidence="8 9" id="KW-0472">Membrane</keyword>
<comment type="catalytic activity">
    <reaction evidence="9">
        <text>2-dehydro-3-deoxy-D-gluconate(in) + H(+)(in) = 2-dehydro-3-deoxy-D-gluconate(out) + H(+)(out)</text>
        <dbReference type="Rhea" id="RHEA:29943"/>
        <dbReference type="ChEBI" id="CHEBI:15378"/>
        <dbReference type="ChEBI" id="CHEBI:57990"/>
    </reaction>
</comment>
<evidence type="ECO:0000313" key="10">
    <source>
        <dbReference type="EMBL" id="PPV04971.1"/>
    </source>
</evidence>
<evidence type="ECO:0000313" key="12">
    <source>
        <dbReference type="Proteomes" id="UP000092503"/>
    </source>
</evidence>
<comment type="function">
    <text evidence="9">Catalyzes the proton-dependent uptake of 2-keto-3-deoxygluconate (KDG) into the cell.</text>
</comment>
<dbReference type="InterPro" id="IPR018395">
    <property type="entry name" value="2keto-3dGluconate_permease_sub"/>
</dbReference>
<dbReference type="OrthoDB" id="3185611at2"/>
<keyword evidence="7 9" id="KW-1133">Transmembrane helix</keyword>
<evidence type="ECO:0000256" key="5">
    <source>
        <dbReference type="ARBA" id="ARBA00022692"/>
    </source>
</evidence>
<dbReference type="GO" id="GO:0015649">
    <property type="term" value="F:2-keto-3-deoxygluconate:proton symporter activity"/>
    <property type="evidence" value="ECO:0007669"/>
    <property type="project" value="UniProtKB-UniRule"/>
</dbReference>
<proteinExistence type="inferred from homology"/>
<feature type="transmembrane region" description="Helical" evidence="9">
    <location>
        <begin position="78"/>
        <end position="100"/>
    </location>
</feature>
<comment type="caution">
    <text evidence="9">Lacks conserved residue(s) required for the propagation of feature annotation.</text>
</comment>
<feature type="transmembrane region" description="Helical" evidence="9">
    <location>
        <begin position="106"/>
        <end position="129"/>
    </location>
</feature>
<dbReference type="Proteomes" id="UP000092503">
    <property type="component" value="Unassembled WGS sequence"/>
</dbReference>
<keyword evidence="6 9" id="KW-0769">Symport</keyword>
<feature type="transmembrane region" description="Helical" evidence="9">
    <location>
        <begin position="43"/>
        <end position="66"/>
    </location>
</feature>
<keyword evidence="4 9" id="KW-0762">Sugar transport</keyword>
<protein>
    <recommendedName>
        <fullName evidence="9">2-keto-3-deoxygluconate permease</fullName>
        <shortName evidence="9">KDG permease</shortName>
    </recommendedName>
</protein>
<dbReference type="HAMAP" id="MF_00070">
    <property type="entry name" value="KdgT"/>
    <property type="match status" value="1"/>
</dbReference>
<reference evidence="10 13" key="2">
    <citation type="submission" date="2016-08" db="EMBL/GenBank/DDBJ databases">
        <title>Evolution of the type three secretion system and type three effector repertoires in Xanthomonas.</title>
        <authorList>
            <person name="Merda D."/>
            <person name="Briand M."/>
            <person name="Bosis E."/>
            <person name="Rousseau C."/>
            <person name="Portier P."/>
            <person name="Jacques M.-A."/>
            <person name="Fischer-Le Saux M."/>
        </authorList>
    </citation>
    <scope>NUCLEOTIDE SEQUENCE [LARGE SCALE GENOMIC DNA]</scope>
    <source>
        <strain evidence="10 13">CFBP1976</strain>
    </source>
</reference>
<feature type="transmembrane region" description="Helical" evidence="9">
    <location>
        <begin position="255"/>
        <end position="277"/>
    </location>
</feature>
<comment type="subcellular location">
    <subcellularLocation>
        <location evidence="9">Cell membrane</location>
        <topology evidence="9">Multi-pass membrane protein</topology>
    </subcellularLocation>
</comment>
<comment type="similarity">
    <text evidence="1 9">Belongs to the KdgT transporter family.</text>
</comment>
<feature type="transmembrane region" description="Helical" evidence="9">
    <location>
        <begin position="194"/>
        <end position="211"/>
    </location>
</feature>
<dbReference type="Pfam" id="PF03812">
    <property type="entry name" value="KdgT"/>
    <property type="match status" value="1"/>
</dbReference>
<keyword evidence="2 9" id="KW-0813">Transport</keyword>
<dbReference type="Proteomes" id="UP000239710">
    <property type="component" value="Unassembled WGS sequence"/>
</dbReference>
<name>A0A1C3NRM9_9XANT</name>
<dbReference type="AlphaFoldDB" id="A0A1C3NRM9"/>
<dbReference type="STRING" id="56449.XBLMG947_3852"/>
<evidence type="ECO:0000256" key="6">
    <source>
        <dbReference type="ARBA" id="ARBA00022847"/>
    </source>
</evidence>
<feature type="transmembrane region" description="Helical" evidence="9">
    <location>
        <begin position="283"/>
        <end position="308"/>
    </location>
</feature>
<organism evidence="11 12">
    <name type="scientific">Xanthomonas bromi</name>
    <dbReference type="NCBI Taxonomy" id="56449"/>
    <lineage>
        <taxon>Bacteria</taxon>
        <taxon>Pseudomonadati</taxon>
        <taxon>Pseudomonadota</taxon>
        <taxon>Gammaproteobacteria</taxon>
        <taxon>Lysobacterales</taxon>
        <taxon>Lysobacteraceae</taxon>
        <taxon>Xanthomonas</taxon>
    </lineage>
</organism>
<evidence type="ECO:0000313" key="13">
    <source>
        <dbReference type="Proteomes" id="UP000239710"/>
    </source>
</evidence>
<evidence type="ECO:0000256" key="1">
    <source>
        <dbReference type="ARBA" id="ARBA00006430"/>
    </source>
</evidence>
<evidence type="ECO:0000256" key="7">
    <source>
        <dbReference type="ARBA" id="ARBA00022989"/>
    </source>
</evidence>
<keyword evidence="13" id="KW-1185">Reference proteome</keyword>
<reference evidence="11 12" key="1">
    <citation type="submission" date="2016-06" db="EMBL/GenBank/DDBJ databases">
        <authorList>
            <person name="Kjaerup R.B."/>
            <person name="Dalgaard T.S."/>
            <person name="Juul-Madsen H.R."/>
        </authorList>
    </citation>
    <scope>NUCLEOTIDE SEQUENCE [LARGE SCALE GENOMIC DNA]</scope>
    <source>
        <strain evidence="11">LMG947</strain>
    </source>
</reference>
<keyword evidence="3 9" id="KW-1003">Cell membrane</keyword>
<dbReference type="EMBL" id="MDCE01000043">
    <property type="protein sequence ID" value="PPV04971.1"/>
    <property type="molecule type" value="Genomic_DNA"/>
</dbReference>
<accession>A0A1C3NRM9</accession>
<evidence type="ECO:0000256" key="8">
    <source>
        <dbReference type="ARBA" id="ARBA00023136"/>
    </source>
</evidence>
<dbReference type="EMBL" id="FLTX01000073">
    <property type="protein sequence ID" value="SBV53049.1"/>
    <property type="molecule type" value="Genomic_DNA"/>
</dbReference>
<feature type="transmembrane region" description="Helical" evidence="9">
    <location>
        <begin position="141"/>
        <end position="164"/>
    </location>
</feature>
<dbReference type="NCBIfam" id="TIGR00793">
    <property type="entry name" value="kdgT"/>
    <property type="match status" value="1"/>
</dbReference>
<evidence type="ECO:0000313" key="11">
    <source>
        <dbReference type="EMBL" id="SBV53049.1"/>
    </source>
</evidence>
<feature type="transmembrane region" description="Helical" evidence="9">
    <location>
        <begin position="223"/>
        <end position="243"/>
    </location>
</feature>
<sequence>MRIKTTVERLPGGMMLVPLLLGALCHTLWPQAGSTLGSFSNGLISGTVPILAVWFFCMGATIQLRASGRVLRRSGSLVLTKIAVAWLVAVLCAPLLPIAGVASGPLAGLSVLALVAAMDMTNGGLYAALMQQYGSSEDAGAVVLMSLESGPLVSMLILGASGLATFDPHLFVGAVLPLLLGFALGNLDAELRQFFAQATHTLVPFFGFALGNTLDLSTIVHTGVSGVLLGVAVIVITGLPLLLADRWIGGGNGTAGVAASSTAGAAVATPALIAGMAPQFAPAAPAATALVASSVIVTSLLVPLLTALHARRSRPRIG</sequence>
<evidence type="ECO:0000256" key="9">
    <source>
        <dbReference type="HAMAP-Rule" id="MF_00070"/>
    </source>
</evidence>
<gene>
    <name evidence="9 10" type="primary">kdgT</name>
    <name evidence="11" type="ORF">XBLMG947_3852</name>
    <name evidence="10" type="ORF">XbrCFBP1976_19580</name>
</gene>
<evidence type="ECO:0000256" key="3">
    <source>
        <dbReference type="ARBA" id="ARBA00022475"/>
    </source>
</evidence>
<evidence type="ECO:0000256" key="4">
    <source>
        <dbReference type="ARBA" id="ARBA00022597"/>
    </source>
</evidence>
<dbReference type="InterPro" id="IPR004684">
    <property type="entry name" value="2keto-3dGluconate_permease"/>
</dbReference>
<dbReference type="GO" id="GO:0005886">
    <property type="term" value="C:plasma membrane"/>
    <property type="evidence" value="ECO:0007669"/>
    <property type="project" value="UniProtKB-SubCell"/>
</dbReference>
<dbReference type="RefSeq" id="WP_065470171.1">
    <property type="nucleotide sequence ID" value="NZ_FLTX01000073.1"/>
</dbReference>
<feature type="transmembrane region" description="Helical" evidence="9">
    <location>
        <begin position="170"/>
        <end position="187"/>
    </location>
</feature>